<sequence>MGYLSTPVVDSHRLWKHRALQANIGGLTWGEGTAKSPLRALPPTFLWASTSTLSIYSSNAVSP</sequence>
<reference evidence="1 2" key="1">
    <citation type="submission" date="2019-05" db="EMBL/GenBank/DDBJ databases">
        <title>Another draft genome of Portunus trituberculatus and its Hox gene families provides insights of decapod evolution.</title>
        <authorList>
            <person name="Jeong J.-H."/>
            <person name="Song I."/>
            <person name="Kim S."/>
            <person name="Choi T."/>
            <person name="Kim D."/>
            <person name="Ryu S."/>
            <person name="Kim W."/>
        </authorList>
    </citation>
    <scope>NUCLEOTIDE SEQUENCE [LARGE SCALE GENOMIC DNA]</scope>
    <source>
        <tissue evidence="1">Muscle</tissue>
    </source>
</reference>
<evidence type="ECO:0000313" key="1">
    <source>
        <dbReference type="EMBL" id="MPC63177.1"/>
    </source>
</evidence>
<comment type="caution">
    <text evidence="1">The sequence shown here is derived from an EMBL/GenBank/DDBJ whole genome shotgun (WGS) entry which is preliminary data.</text>
</comment>
<evidence type="ECO:0000313" key="2">
    <source>
        <dbReference type="Proteomes" id="UP000324222"/>
    </source>
</evidence>
<dbReference type="AlphaFoldDB" id="A0A5B7H1E4"/>
<gene>
    <name evidence="1" type="ORF">E2C01_057271</name>
</gene>
<keyword evidence="2" id="KW-1185">Reference proteome</keyword>
<proteinExistence type="predicted"/>
<protein>
    <submittedName>
        <fullName evidence="1">Uncharacterized protein</fullName>
    </submittedName>
</protein>
<dbReference type="EMBL" id="VSRR010020497">
    <property type="protein sequence ID" value="MPC63177.1"/>
    <property type="molecule type" value="Genomic_DNA"/>
</dbReference>
<organism evidence="1 2">
    <name type="scientific">Portunus trituberculatus</name>
    <name type="common">Swimming crab</name>
    <name type="synonym">Neptunus trituberculatus</name>
    <dbReference type="NCBI Taxonomy" id="210409"/>
    <lineage>
        <taxon>Eukaryota</taxon>
        <taxon>Metazoa</taxon>
        <taxon>Ecdysozoa</taxon>
        <taxon>Arthropoda</taxon>
        <taxon>Crustacea</taxon>
        <taxon>Multicrustacea</taxon>
        <taxon>Malacostraca</taxon>
        <taxon>Eumalacostraca</taxon>
        <taxon>Eucarida</taxon>
        <taxon>Decapoda</taxon>
        <taxon>Pleocyemata</taxon>
        <taxon>Brachyura</taxon>
        <taxon>Eubrachyura</taxon>
        <taxon>Portunoidea</taxon>
        <taxon>Portunidae</taxon>
        <taxon>Portuninae</taxon>
        <taxon>Portunus</taxon>
    </lineage>
</organism>
<accession>A0A5B7H1E4</accession>
<name>A0A5B7H1E4_PORTR</name>
<dbReference type="Proteomes" id="UP000324222">
    <property type="component" value="Unassembled WGS sequence"/>
</dbReference>